<accession>A0A0D8XS71</accession>
<dbReference type="InterPro" id="IPR001534">
    <property type="entry name" value="Transthyretin-like"/>
</dbReference>
<evidence type="ECO:0000256" key="3">
    <source>
        <dbReference type="ARBA" id="ARBA00022525"/>
    </source>
</evidence>
<dbReference type="InterPro" id="IPR038479">
    <property type="entry name" value="Transthyretin-like_sf"/>
</dbReference>
<evidence type="ECO:0000313" key="6">
    <source>
        <dbReference type="Proteomes" id="UP000053766"/>
    </source>
</evidence>
<dbReference type="STRING" id="29172.A0A0D8XS71"/>
<reference evidence="5 6" key="1">
    <citation type="submission" date="2013-11" db="EMBL/GenBank/DDBJ databases">
        <title>Draft genome of the bovine lungworm Dictyocaulus viviparus.</title>
        <authorList>
            <person name="Mitreva M."/>
        </authorList>
    </citation>
    <scope>NUCLEOTIDE SEQUENCE [LARGE SCALE GENOMIC DNA]</scope>
    <source>
        <strain evidence="5 6">HannoverDv2000</strain>
    </source>
</reference>
<dbReference type="EMBL" id="KN716420">
    <property type="protein sequence ID" value="KJH45206.1"/>
    <property type="molecule type" value="Genomic_DNA"/>
</dbReference>
<keyword evidence="3" id="KW-0964">Secreted</keyword>
<dbReference type="GO" id="GO:0009986">
    <property type="term" value="C:cell surface"/>
    <property type="evidence" value="ECO:0007669"/>
    <property type="project" value="InterPro"/>
</dbReference>
<dbReference type="Proteomes" id="UP000053766">
    <property type="component" value="Unassembled WGS sequence"/>
</dbReference>
<keyword evidence="4" id="KW-0732">Signal</keyword>
<dbReference type="AlphaFoldDB" id="A0A0D8XS71"/>
<evidence type="ECO:0000256" key="1">
    <source>
        <dbReference type="ARBA" id="ARBA00004613"/>
    </source>
</evidence>
<name>A0A0D8XS71_DICVI</name>
<sequence>MEQLLYSSAVYPRKLINGLHFLIPDDKSFLCMPAEFHTDDPIDNLLAEMKVAFTCAALSITVTICCNAFRTQSVAVQGKLVCGNHPAANVHVKLLDEDHGDPDDVLDYVLTKSDGIFNLSGSASELTPIDPELRIYHDCNDYGKPCQRQWIIRIPSKYIYSGIEPDEAMNLGIMNLEASRSILSNWRVKIKIASTKA</sequence>
<dbReference type="PANTHER" id="PTHR21700:SF44">
    <property type="entry name" value="TRANSTHYRETIN-LIKE FAMILY PROTEIN"/>
    <property type="match status" value="1"/>
</dbReference>
<comment type="subcellular location">
    <subcellularLocation>
        <location evidence="1">Secreted</location>
    </subcellularLocation>
</comment>
<dbReference type="Pfam" id="PF01060">
    <property type="entry name" value="TTR-52"/>
    <property type="match status" value="1"/>
</dbReference>
<proteinExistence type="inferred from homology"/>
<organism evidence="5 6">
    <name type="scientific">Dictyocaulus viviparus</name>
    <name type="common">Bovine lungworm</name>
    <dbReference type="NCBI Taxonomy" id="29172"/>
    <lineage>
        <taxon>Eukaryota</taxon>
        <taxon>Metazoa</taxon>
        <taxon>Ecdysozoa</taxon>
        <taxon>Nematoda</taxon>
        <taxon>Chromadorea</taxon>
        <taxon>Rhabditida</taxon>
        <taxon>Rhabditina</taxon>
        <taxon>Rhabditomorpha</taxon>
        <taxon>Strongyloidea</taxon>
        <taxon>Metastrongylidae</taxon>
        <taxon>Dictyocaulus</taxon>
    </lineage>
</organism>
<dbReference type="Gene3D" id="2.60.40.3330">
    <property type="match status" value="1"/>
</dbReference>
<dbReference type="PANTHER" id="PTHR21700">
    <property type="entry name" value="TRANSTHYRETIN-LIKE FAMILY PROTEIN-RELATED"/>
    <property type="match status" value="1"/>
</dbReference>
<gene>
    <name evidence="5" type="ORF">DICVIV_08747</name>
</gene>
<comment type="similarity">
    <text evidence="2">Belongs to the nematode transthyretin-like family.</text>
</comment>
<dbReference type="OrthoDB" id="5798901at2759"/>
<dbReference type="GO" id="GO:0005576">
    <property type="term" value="C:extracellular region"/>
    <property type="evidence" value="ECO:0007669"/>
    <property type="project" value="UniProtKB-SubCell"/>
</dbReference>
<evidence type="ECO:0000256" key="2">
    <source>
        <dbReference type="ARBA" id="ARBA00010112"/>
    </source>
</evidence>
<evidence type="ECO:0000313" key="5">
    <source>
        <dbReference type="EMBL" id="KJH45206.1"/>
    </source>
</evidence>
<protein>
    <submittedName>
        <fullName evidence="5">Transthyretin-like family protein</fullName>
    </submittedName>
</protein>
<keyword evidence="6" id="KW-1185">Reference proteome</keyword>
<reference evidence="6" key="2">
    <citation type="journal article" date="2016" name="Sci. Rep.">
        <title>Dictyocaulus viviparus genome, variome and transcriptome elucidate lungworm biology and support future intervention.</title>
        <authorList>
            <person name="McNulty S.N."/>
            <person name="Strube C."/>
            <person name="Rosa B.A."/>
            <person name="Martin J.C."/>
            <person name="Tyagi R."/>
            <person name="Choi Y.J."/>
            <person name="Wang Q."/>
            <person name="Hallsworth Pepin K."/>
            <person name="Zhang X."/>
            <person name="Ozersky P."/>
            <person name="Wilson R.K."/>
            <person name="Sternberg P.W."/>
            <person name="Gasser R.B."/>
            <person name="Mitreva M."/>
        </authorList>
    </citation>
    <scope>NUCLEOTIDE SEQUENCE [LARGE SCALE GENOMIC DNA]</scope>
    <source>
        <strain evidence="6">HannoverDv2000</strain>
    </source>
</reference>
<evidence type="ECO:0000256" key="4">
    <source>
        <dbReference type="ARBA" id="ARBA00022729"/>
    </source>
</evidence>